<sequence length="197" mass="21857">MGKPHHQRRQEIIQSALALAAEQGVKKVTTQAIADRVGIAQPTVFRHFKTRDEIFAGAIAWLADQLFEALDAGIGGDMAADRRLEALVSTQLAFVSRHRGLPRMLFSDRLHLESPMLKKVVQRVMARYTGRIAEVIGAGVESGCFDRSVDPEQGARYVVATIQGVIMRWSIFDFDFSLEGEAEPLSDFFRAALKSRG</sequence>
<dbReference type="SUPFAM" id="SSF46689">
    <property type="entry name" value="Homeodomain-like"/>
    <property type="match status" value="1"/>
</dbReference>
<evidence type="ECO:0000256" key="3">
    <source>
        <dbReference type="ARBA" id="ARBA00023163"/>
    </source>
</evidence>
<dbReference type="InterPro" id="IPR050109">
    <property type="entry name" value="HTH-type_TetR-like_transc_reg"/>
</dbReference>
<dbReference type="Pfam" id="PF00440">
    <property type="entry name" value="TetR_N"/>
    <property type="match status" value="1"/>
</dbReference>
<dbReference type="InterPro" id="IPR041490">
    <property type="entry name" value="KstR2_TetR_C"/>
</dbReference>
<dbReference type="Pfam" id="PF17932">
    <property type="entry name" value="TetR_C_24"/>
    <property type="match status" value="1"/>
</dbReference>
<dbReference type="AlphaFoldDB" id="A0A831W7K0"/>
<comment type="caution">
    <text evidence="6">The sequence shown here is derived from an EMBL/GenBank/DDBJ whole genome shotgun (WGS) entry which is preliminary data.</text>
</comment>
<evidence type="ECO:0000256" key="1">
    <source>
        <dbReference type="ARBA" id="ARBA00023015"/>
    </source>
</evidence>
<keyword evidence="3" id="KW-0804">Transcription</keyword>
<organism evidence="6">
    <name type="scientific">Sedimenticola thiotaurini</name>
    <dbReference type="NCBI Taxonomy" id="1543721"/>
    <lineage>
        <taxon>Bacteria</taxon>
        <taxon>Pseudomonadati</taxon>
        <taxon>Pseudomonadota</taxon>
        <taxon>Gammaproteobacteria</taxon>
        <taxon>Chromatiales</taxon>
        <taxon>Sedimenticolaceae</taxon>
        <taxon>Sedimenticola</taxon>
    </lineage>
</organism>
<reference evidence="6" key="1">
    <citation type="journal article" date="2020" name="mSystems">
        <title>Genome- and Community-Level Interaction Insights into Carbon Utilization and Element Cycling Functions of Hydrothermarchaeota in Hydrothermal Sediment.</title>
        <authorList>
            <person name="Zhou Z."/>
            <person name="Liu Y."/>
            <person name="Xu W."/>
            <person name="Pan J."/>
            <person name="Luo Z.H."/>
            <person name="Li M."/>
        </authorList>
    </citation>
    <scope>NUCLEOTIDE SEQUENCE [LARGE SCALE GENOMIC DNA]</scope>
    <source>
        <strain evidence="6">HyVt-443</strain>
    </source>
</reference>
<dbReference type="InterPro" id="IPR009057">
    <property type="entry name" value="Homeodomain-like_sf"/>
</dbReference>
<dbReference type="InterPro" id="IPR001647">
    <property type="entry name" value="HTH_TetR"/>
</dbReference>
<proteinExistence type="predicted"/>
<dbReference type="Proteomes" id="UP000886251">
    <property type="component" value="Unassembled WGS sequence"/>
</dbReference>
<dbReference type="SUPFAM" id="SSF48498">
    <property type="entry name" value="Tetracyclin repressor-like, C-terminal domain"/>
    <property type="match status" value="1"/>
</dbReference>
<dbReference type="PANTHER" id="PTHR30055:SF240">
    <property type="entry name" value="HTH-TYPE TRANSCRIPTIONAL REGULATOR ACRR"/>
    <property type="match status" value="1"/>
</dbReference>
<dbReference type="GO" id="GO:0000976">
    <property type="term" value="F:transcription cis-regulatory region binding"/>
    <property type="evidence" value="ECO:0007669"/>
    <property type="project" value="TreeGrafter"/>
</dbReference>
<evidence type="ECO:0000256" key="2">
    <source>
        <dbReference type="ARBA" id="ARBA00023125"/>
    </source>
</evidence>
<dbReference type="InterPro" id="IPR036271">
    <property type="entry name" value="Tet_transcr_reg_TetR-rel_C_sf"/>
</dbReference>
<keyword evidence="1" id="KW-0805">Transcription regulation</keyword>
<dbReference type="EMBL" id="DRKP01000105">
    <property type="protein sequence ID" value="HEB96606.1"/>
    <property type="molecule type" value="Genomic_DNA"/>
</dbReference>
<dbReference type="PRINTS" id="PR00455">
    <property type="entry name" value="HTHTETR"/>
</dbReference>
<evidence type="ECO:0000256" key="4">
    <source>
        <dbReference type="PROSITE-ProRule" id="PRU00335"/>
    </source>
</evidence>
<protein>
    <submittedName>
        <fullName evidence="6">TetR/AcrR family transcriptional regulator</fullName>
    </submittedName>
</protein>
<gene>
    <name evidence="6" type="ORF">ENI96_09285</name>
</gene>
<evidence type="ECO:0000259" key="5">
    <source>
        <dbReference type="PROSITE" id="PS50977"/>
    </source>
</evidence>
<dbReference type="PANTHER" id="PTHR30055">
    <property type="entry name" value="HTH-TYPE TRANSCRIPTIONAL REGULATOR RUTR"/>
    <property type="match status" value="1"/>
</dbReference>
<evidence type="ECO:0000313" key="6">
    <source>
        <dbReference type="EMBL" id="HEB96606.1"/>
    </source>
</evidence>
<dbReference type="PROSITE" id="PS50977">
    <property type="entry name" value="HTH_TETR_2"/>
    <property type="match status" value="1"/>
</dbReference>
<accession>A0A831W7K0</accession>
<keyword evidence="2 4" id="KW-0238">DNA-binding</keyword>
<feature type="domain" description="HTH tetR-type" evidence="5">
    <location>
        <begin position="6"/>
        <end position="66"/>
    </location>
</feature>
<feature type="DNA-binding region" description="H-T-H motif" evidence="4">
    <location>
        <begin position="29"/>
        <end position="48"/>
    </location>
</feature>
<dbReference type="GO" id="GO:0003700">
    <property type="term" value="F:DNA-binding transcription factor activity"/>
    <property type="evidence" value="ECO:0007669"/>
    <property type="project" value="TreeGrafter"/>
</dbReference>
<dbReference type="Gene3D" id="1.10.357.10">
    <property type="entry name" value="Tetracycline Repressor, domain 2"/>
    <property type="match status" value="1"/>
</dbReference>
<name>A0A831W7K0_9GAMM</name>